<accession>A0A927WQU3</accession>
<dbReference type="InterPro" id="IPR006162">
    <property type="entry name" value="Ppantetheine_attach_site"/>
</dbReference>
<dbReference type="PROSITE" id="PS00012">
    <property type="entry name" value="PHOSPHOPANTETHEINE"/>
    <property type="match status" value="1"/>
</dbReference>
<dbReference type="InterPro" id="IPR010071">
    <property type="entry name" value="AA_adenyl_dom"/>
</dbReference>
<dbReference type="EMBL" id="SVCA01000010">
    <property type="protein sequence ID" value="MBE6085959.1"/>
    <property type="molecule type" value="Genomic_DNA"/>
</dbReference>
<dbReference type="GO" id="GO:0008610">
    <property type="term" value="P:lipid biosynthetic process"/>
    <property type="evidence" value="ECO:0007669"/>
    <property type="project" value="UniProtKB-ARBA"/>
</dbReference>
<dbReference type="GO" id="GO:0005737">
    <property type="term" value="C:cytoplasm"/>
    <property type="evidence" value="ECO:0007669"/>
    <property type="project" value="TreeGrafter"/>
</dbReference>
<dbReference type="Gene3D" id="2.30.38.10">
    <property type="entry name" value="Luciferase, Domain 3"/>
    <property type="match status" value="1"/>
</dbReference>
<dbReference type="Proteomes" id="UP000772151">
    <property type="component" value="Unassembled WGS sequence"/>
</dbReference>
<dbReference type="PROSITE" id="PS50075">
    <property type="entry name" value="CARRIER"/>
    <property type="match status" value="2"/>
</dbReference>
<dbReference type="NCBIfam" id="TIGR01720">
    <property type="entry name" value="NRPS-para261"/>
    <property type="match status" value="1"/>
</dbReference>
<dbReference type="Pfam" id="PF00501">
    <property type="entry name" value="AMP-binding"/>
    <property type="match status" value="2"/>
</dbReference>
<comment type="caution">
    <text evidence="6">The sequence shown here is derived from an EMBL/GenBank/DDBJ whole genome shotgun (WGS) entry which is preliminary data.</text>
</comment>
<dbReference type="GO" id="GO:0031177">
    <property type="term" value="F:phosphopantetheine binding"/>
    <property type="evidence" value="ECO:0007669"/>
    <property type="project" value="TreeGrafter"/>
</dbReference>
<evidence type="ECO:0000259" key="5">
    <source>
        <dbReference type="PROSITE" id="PS50075"/>
    </source>
</evidence>
<name>A0A927WQU3_SELRU</name>
<dbReference type="InterPro" id="IPR042099">
    <property type="entry name" value="ANL_N_sf"/>
</dbReference>
<dbReference type="InterPro" id="IPR000873">
    <property type="entry name" value="AMP-dep_synth/lig_dom"/>
</dbReference>
<protein>
    <submittedName>
        <fullName evidence="6">Amino acid adenylation domain-containing protein</fullName>
    </submittedName>
</protein>
<keyword evidence="4" id="KW-0045">Antibiotic biosynthesis</keyword>
<dbReference type="Gene3D" id="3.30.300.30">
    <property type="match status" value="2"/>
</dbReference>
<dbReference type="PROSITE" id="PS00455">
    <property type="entry name" value="AMP_BINDING"/>
    <property type="match status" value="2"/>
</dbReference>
<dbReference type="Gene3D" id="3.40.50.12780">
    <property type="entry name" value="N-terminal domain of ligase-like"/>
    <property type="match status" value="1"/>
</dbReference>
<dbReference type="GO" id="GO:0044550">
    <property type="term" value="P:secondary metabolite biosynthetic process"/>
    <property type="evidence" value="ECO:0007669"/>
    <property type="project" value="TreeGrafter"/>
</dbReference>
<organism evidence="6 7">
    <name type="scientific">Selenomonas ruminantium</name>
    <dbReference type="NCBI Taxonomy" id="971"/>
    <lineage>
        <taxon>Bacteria</taxon>
        <taxon>Bacillati</taxon>
        <taxon>Bacillota</taxon>
        <taxon>Negativicutes</taxon>
        <taxon>Selenomonadales</taxon>
        <taxon>Selenomonadaceae</taxon>
        <taxon>Selenomonas</taxon>
    </lineage>
</organism>
<dbReference type="NCBIfam" id="NF003417">
    <property type="entry name" value="PRK04813.1"/>
    <property type="match status" value="2"/>
</dbReference>
<dbReference type="InterPro" id="IPR001242">
    <property type="entry name" value="Condensation_dom"/>
</dbReference>
<dbReference type="NCBIfam" id="TIGR01733">
    <property type="entry name" value="AA-adenyl-dom"/>
    <property type="match status" value="2"/>
</dbReference>
<evidence type="ECO:0000256" key="2">
    <source>
        <dbReference type="ARBA" id="ARBA00022450"/>
    </source>
</evidence>
<dbReference type="InterPro" id="IPR045851">
    <property type="entry name" value="AMP-bd_C_sf"/>
</dbReference>
<dbReference type="GO" id="GO:0017000">
    <property type="term" value="P:antibiotic biosynthetic process"/>
    <property type="evidence" value="ECO:0007669"/>
    <property type="project" value="UniProtKB-KW"/>
</dbReference>
<reference evidence="6" key="1">
    <citation type="submission" date="2019-04" db="EMBL/GenBank/DDBJ databases">
        <title>Evolution of Biomass-Degrading Anaerobic Consortia Revealed by Metagenomics.</title>
        <authorList>
            <person name="Peng X."/>
        </authorList>
    </citation>
    <scope>NUCLEOTIDE SEQUENCE</scope>
    <source>
        <strain evidence="6">SIG242</strain>
    </source>
</reference>
<dbReference type="Gene3D" id="3.30.559.10">
    <property type="entry name" value="Chloramphenicol acetyltransferase-like domain"/>
    <property type="match status" value="3"/>
</dbReference>
<evidence type="ECO:0000256" key="1">
    <source>
        <dbReference type="ARBA" id="ARBA00001957"/>
    </source>
</evidence>
<evidence type="ECO:0000256" key="4">
    <source>
        <dbReference type="ARBA" id="ARBA00023194"/>
    </source>
</evidence>
<feature type="domain" description="Carrier" evidence="5">
    <location>
        <begin position="1982"/>
        <end position="2068"/>
    </location>
</feature>
<dbReference type="PANTHER" id="PTHR45527:SF1">
    <property type="entry name" value="FATTY ACID SYNTHASE"/>
    <property type="match status" value="1"/>
</dbReference>
<evidence type="ECO:0000313" key="6">
    <source>
        <dbReference type="EMBL" id="MBE6085959.1"/>
    </source>
</evidence>
<dbReference type="InterPro" id="IPR020845">
    <property type="entry name" value="AMP-binding_CS"/>
</dbReference>
<proteinExistence type="predicted"/>
<keyword evidence="3" id="KW-0597">Phosphoprotein</keyword>
<dbReference type="Pfam" id="PF00550">
    <property type="entry name" value="PP-binding"/>
    <property type="match status" value="2"/>
</dbReference>
<dbReference type="FunFam" id="3.40.50.980:FF:000001">
    <property type="entry name" value="Non-ribosomal peptide synthetase"/>
    <property type="match status" value="1"/>
</dbReference>
<dbReference type="PANTHER" id="PTHR45527">
    <property type="entry name" value="NONRIBOSOMAL PEPTIDE SYNTHETASE"/>
    <property type="match status" value="1"/>
</dbReference>
<keyword evidence="2" id="KW-0596">Phosphopantetheine</keyword>
<comment type="cofactor">
    <cofactor evidence="1">
        <name>pantetheine 4'-phosphate</name>
        <dbReference type="ChEBI" id="CHEBI:47942"/>
    </cofactor>
</comment>
<gene>
    <name evidence="6" type="ORF">E7203_10990</name>
</gene>
<dbReference type="Gene3D" id="3.30.559.30">
    <property type="entry name" value="Nonribosomal peptide synthetase, condensation domain"/>
    <property type="match status" value="3"/>
</dbReference>
<dbReference type="Pfam" id="PF00668">
    <property type="entry name" value="Condensation"/>
    <property type="match status" value="3"/>
</dbReference>
<dbReference type="SUPFAM" id="SSF52777">
    <property type="entry name" value="CoA-dependent acyltransferases"/>
    <property type="match status" value="6"/>
</dbReference>
<dbReference type="InterPro" id="IPR009081">
    <property type="entry name" value="PP-bd_ACP"/>
</dbReference>
<feature type="domain" description="Carrier" evidence="5">
    <location>
        <begin position="504"/>
        <end position="579"/>
    </location>
</feature>
<dbReference type="Gene3D" id="1.10.1200.10">
    <property type="entry name" value="ACP-like"/>
    <property type="match status" value="2"/>
</dbReference>
<sequence length="2471" mass="278216">MVNGGMKMDIQVEKILAVSEGEQYVYDASETWVDLFRKQAEKYPDEMAVADENGGMTYKELDEASDRVAKYLMDEGLKENTFVAIRMGRSKEFIAAALGVHKAGGAYVPLDLDYPAGRVTYMLEDSEAKMVITEKTVKQAVETCPPLAPQEYKQSPEGLAYMIYTSGSTGKPKGVMIQHKALVNFVHFIRERWHLTEKSRIACHSNFAFDASVEDLYPALTAGGCVYIVPEEARRDIFEMKKFIEKHGITGGCYTTRFGQMLAGDEPLNVDYIVLGGEAMTSTVKARGAVYNTYGPTEFTVDATYFELEKGKEYNPIPIGRPLYNCAAFILGEKQELLPLGEVGELCLSGPQLAKGYWKRPELTAEKFIDIKIADDDVRRVYRTGDLARYNEAGQLEFFGRIDFQVKLRGFRIELGEVESAALKYPGIIQVAAEVKHDTLCLYYTAEKDIDEQAWKSAMEESLTDYMIPGCFIRLDKMPETPNGKLDRKALPEPVMERSVEYIEPRNELEQAIVDCMKKALERDVKIGALDNFFEIGGDSIKAIRMVSFLRAQGILLKANDVLKHRVVEKIAQFAKYGAEEMQVSQEPIEGLVEDSGIFLFYKDLDYPESDYFNQSTLLEWKGKADLAALQAAFDGITFQHDMLRTRFEQGHLFVKAAVASEHGVTLEEYTLTDDTDKIKELCEDIQSHLAVDKALVRAALLHAGARDLFFITAHHTIVDGISWRILLEDLETAYGQALAKESVKLPEKTHTYQDYAQAMKEYRDSYALSLEIPYWQETVRKVLAMETSKGKDYSRHFAHLTVSMDKPGTDKMLAAKLSAYQLEINDLLLTAVGRSYRQTFGKDSLSLQLEGHGREYIGKELLTDRTIGWFTSIFPVVLEKLNGEAQHDLIRVKETLHRIPNKGVGYNVLAFVEGQHKLAWEKNLIPKMVFNYLGDVAGAEENRTYFAPDSKDGFSTGLDYQAVKNCDGPDLAVNCLIDGGCFNLYLDYNTGLYDEKTAESFANGILKEIGELTAHLDSVHETVVTASDLGETSWSEEEFNAVVEEFAARGEHIERIYPLTPLQEGMLLSHVMDPHDSAYRLVDIYALNFLPTEKELRLALDALAERHEVLRTAIIHEGVAVHRQAITDRKLGLSLVDISKEQDNFAAANKLREKMLHEGFDLQRKPLFQIICAKTSENTACLITAVHHIIVDGWCVGTYLKDFEHFLQMAREGIAQPEILSDKAGLYETMVRELIAKDRKAATKYFANLLDGYENQAEIPAYGRIAEHERYKDNRIIRHLDAGLIGQFEQMCRNAGATLSSGMELAWGMVLQTVCRLDDVVFGKVVSGRDNTSADVSDLVGLFINTVPVRLKTGKDSTAAELLQNLHEQSLEGNPFDFCPLSDVQKAIGMSDGLVYSILSFENYGDDEDGLSMLKPMLVKEEHVGSYVGIDATALADGSIEVILSFDPQRYRKIEMERIFALMEHYIACMVEQPQRSLHSMPLLDKEQEAELIALSKGPTYVYDMSETWVDMFLKQVKERPEHTAVVDSTGKYTYGELEQVSNSIAVWLSEKGTKEGDFVALRMDRVKEFLAGVIAVEKLGAAYVPIDPTYPEDRIAYMLEDSAARAVLTEEAVAEAIAKYPKAESVNRAVPQGRAYMIYTSGSTGRPKGVVQSHRSLRAYVEWRLIDFAITEKSVHAVHPSFSFDASLEDLLCPIAAGSEIHILSEELRRNMEEMKDYIIEHGIVHASFSTQMGMAMLNQYPDLPMRYMLMGGEKMLPCRKTDIQIVNGYGPTEFTVVSSYHWVDQEKDIDIPIGRPVPNTYSFICDAYGHLLPQGMAGELCLAGNQIADGYWNKPEITARSFVPCPFLKGEKMYRTGDLARYNEDGELEYLGRIDHQVKLRGFRIELGEIENCASQYDGIEQVAAAVVKEQLVLYYTQAEGIKIDIEQFKHFLSGTLTEYMVPTVYIPLDVMPLTPNGKINRKILPVPDLQGQHVAYEAPTNEMEKKLCDVFAKVLGLEENSVGRNDDFYLLGGDSIKSMRVMATADIEGLSAKTIFKCKTARRIAEELSGQMLGNLQEYDEEARSKAIPATLAQMLMVDDQFMDVRSPMYNIPVFYRLNAKLDAEKLAQAVDEAVSHHPSLNSVFTIDLDGEGEIRQHIEPGILPKTTVKDVTEDELEQLTQTLVQPFRIFNAPLFRSQIFRCGEKLYLFMDVHHMISDGTSQGVLLADIAKAYWGKPLARDYYYSYLRQEWEAQGTKEFDEAKAYFQNLLAGHDWCRIPTPDFETWETESLIEAEDDVVTVQQVDAAEKRRGYSRTVLAITAAMLALQEYCHKDEINVDYLNSNRTEKYLQNTVGLVFKMLPLAVDLQQYSSLDMLLQEVNRQVIESFANSICDYSAKENIAEEDAIVVNYVAQLGDASNMEGFEPTEVPLAGVDESMMGHADLYLQEKNGKVNIHIEYLAHAYAEGSIRKFLDIYIKHFKQLVNG</sequence>
<evidence type="ECO:0000313" key="7">
    <source>
        <dbReference type="Proteomes" id="UP000772151"/>
    </source>
</evidence>
<dbReference type="Gene3D" id="3.40.50.980">
    <property type="match status" value="2"/>
</dbReference>
<dbReference type="SUPFAM" id="SSF47336">
    <property type="entry name" value="ACP-like"/>
    <property type="match status" value="2"/>
</dbReference>
<evidence type="ECO:0000256" key="3">
    <source>
        <dbReference type="ARBA" id="ARBA00022553"/>
    </source>
</evidence>
<dbReference type="SUPFAM" id="SSF56801">
    <property type="entry name" value="Acetyl-CoA synthetase-like"/>
    <property type="match status" value="2"/>
</dbReference>
<dbReference type="GO" id="GO:0043041">
    <property type="term" value="P:amino acid activation for nonribosomal peptide biosynthetic process"/>
    <property type="evidence" value="ECO:0007669"/>
    <property type="project" value="TreeGrafter"/>
</dbReference>
<dbReference type="InterPro" id="IPR010060">
    <property type="entry name" value="NRPS_synth"/>
</dbReference>
<dbReference type="GO" id="GO:0003824">
    <property type="term" value="F:catalytic activity"/>
    <property type="evidence" value="ECO:0007669"/>
    <property type="project" value="InterPro"/>
</dbReference>
<dbReference type="CDD" id="cd05930">
    <property type="entry name" value="A_NRPS"/>
    <property type="match status" value="2"/>
</dbReference>
<dbReference type="InterPro" id="IPR036736">
    <property type="entry name" value="ACP-like_sf"/>
</dbReference>
<dbReference type="InterPro" id="IPR023213">
    <property type="entry name" value="CAT-like_dom_sf"/>
</dbReference>